<dbReference type="SUPFAM" id="SSF52172">
    <property type="entry name" value="CheY-like"/>
    <property type="match status" value="1"/>
</dbReference>
<evidence type="ECO:0000256" key="1">
    <source>
        <dbReference type="ARBA" id="ARBA00000085"/>
    </source>
</evidence>
<dbReference type="InterPro" id="IPR003661">
    <property type="entry name" value="HisK_dim/P_dom"/>
</dbReference>
<keyword evidence="13" id="KW-0472">Membrane</keyword>
<dbReference type="EC" id="2.7.13.3" evidence="3"/>
<dbReference type="Gene3D" id="3.30.450.20">
    <property type="entry name" value="PAS domain"/>
    <property type="match status" value="2"/>
</dbReference>
<dbReference type="InterPro" id="IPR005467">
    <property type="entry name" value="His_kinase_dom"/>
</dbReference>
<evidence type="ECO:0000256" key="14">
    <source>
        <dbReference type="PROSITE-ProRule" id="PRU00110"/>
    </source>
</evidence>
<dbReference type="Proteomes" id="UP000441336">
    <property type="component" value="Unassembled WGS sequence"/>
</dbReference>
<dbReference type="InterPro" id="IPR013656">
    <property type="entry name" value="PAS_4"/>
</dbReference>
<keyword evidence="9" id="KW-0418">Kinase</keyword>
<dbReference type="GO" id="GO:0000155">
    <property type="term" value="F:phosphorelay sensor kinase activity"/>
    <property type="evidence" value="ECO:0007669"/>
    <property type="project" value="InterPro"/>
</dbReference>
<organism evidence="20 21">
    <name type="scientific">Hymenobacter ginkgonis</name>
    <dbReference type="NCBI Taxonomy" id="2682976"/>
    <lineage>
        <taxon>Bacteria</taxon>
        <taxon>Pseudomonadati</taxon>
        <taxon>Bacteroidota</taxon>
        <taxon>Cytophagia</taxon>
        <taxon>Cytophagales</taxon>
        <taxon>Hymenobacteraceae</taxon>
        <taxon>Hymenobacter</taxon>
    </lineage>
</organism>
<keyword evidence="5 15" id="KW-0597">Phosphoprotein</keyword>
<dbReference type="InterPro" id="IPR000014">
    <property type="entry name" value="PAS"/>
</dbReference>
<dbReference type="PROSITE" id="PS50112">
    <property type="entry name" value="PAS"/>
    <property type="match status" value="2"/>
</dbReference>
<evidence type="ECO:0000313" key="20">
    <source>
        <dbReference type="EMBL" id="MVN75046.1"/>
    </source>
</evidence>
<protein>
    <recommendedName>
        <fullName evidence="3">histidine kinase</fullName>
        <ecNumber evidence="3">2.7.13.3</ecNumber>
    </recommendedName>
</protein>
<evidence type="ECO:0000256" key="4">
    <source>
        <dbReference type="ARBA" id="ARBA00022475"/>
    </source>
</evidence>
<dbReference type="SMART" id="SM00091">
    <property type="entry name" value="PAS"/>
    <property type="match status" value="3"/>
</dbReference>
<evidence type="ECO:0000256" key="11">
    <source>
        <dbReference type="ARBA" id="ARBA00022989"/>
    </source>
</evidence>
<keyword evidence="6" id="KW-0808">Transferase</keyword>
<evidence type="ECO:0000256" key="5">
    <source>
        <dbReference type="ARBA" id="ARBA00022553"/>
    </source>
</evidence>
<dbReference type="Gene3D" id="3.40.50.2300">
    <property type="match status" value="1"/>
</dbReference>
<dbReference type="InterPro" id="IPR011006">
    <property type="entry name" value="CheY-like_superfamily"/>
</dbReference>
<dbReference type="PROSITE" id="PS50109">
    <property type="entry name" value="HIS_KIN"/>
    <property type="match status" value="1"/>
</dbReference>
<proteinExistence type="predicted"/>
<dbReference type="SUPFAM" id="SSF47226">
    <property type="entry name" value="Histidine-containing phosphotransfer domain, HPT domain"/>
    <property type="match status" value="1"/>
</dbReference>
<dbReference type="PANTHER" id="PTHR45339">
    <property type="entry name" value="HYBRID SIGNAL TRANSDUCTION HISTIDINE KINASE J"/>
    <property type="match status" value="1"/>
</dbReference>
<keyword evidence="4" id="KW-1003">Cell membrane</keyword>
<dbReference type="Pfam" id="PF02518">
    <property type="entry name" value="HATPase_c"/>
    <property type="match status" value="1"/>
</dbReference>
<keyword evidence="11" id="KW-1133">Transmembrane helix</keyword>
<dbReference type="GO" id="GO:0005886">
    <property type="term" value="C:plasma membrane"/>
    <property type="evidence" value="ECO:0007669"/>
    <property type="project" value="UniProtKB-SubCell"/>
</dbReference>
<sequence>MATSLINYTTAATLVGPPSPPELARAHAEIMDLRRQVAALEVLTSIPEDDPNPIVRFDALGRQLYANPAARRLRNGLSRAEQVGVRRQLRAVAMSGAANQQVQVGERYFQLNVVRAMVGPAGSVTLYLAETTKRVLAEQQLAEQQAFIKEILDTTSSPIFVRDHTGAFVFENRAATEWRCLAGYLHPTQANLPTPTQAAEQSRYLANDAQVLATGEQMIAETNFTLASGELRYVHTVKRLLVRADGARQVLSVSTDITAQHLASQALAEREKLYRDLMTYSQALICTHDLEGNILTANPAAAELVGQPLTSLPGRHICEACRPEHQAGVAEYLAKLAVTGSQRGIMALTGAKGERRYLLYDNHMVREPGQAPYVIAYGQEITDRVLAERELKRAKVAAEAAVLARENFLANMSHEIRTPLNGVLGMAAQLAKTALDARQHDFVQTIRHSGQHLLHVINDVLDMAKITSGKLEMDAVAFNLCDSMAEAVRPLAVQAIEKGLHFIGTHLRTTCAYPWVLSDPYRLNQILINLVANAIKFTPAGGSVAVAGEQLAETATTITVRFSVHDTGIGIAPDKQELIFEGFTQAYADTARHFGGTGLGLSISRALVNQLGGELMLSSEPGQGSTFAFIITLPKAPISELPIAAPDAYDTGALRGRRVLVVEDNEINRTVARLLLEGWGAHVDEAVDGHAGVAQVQQALPYDIVLMDIQLPGLNGLDATAAIRALPDPARAGSTIIALTANAFRADRDRYLAAGMAACLAKPFEEEDVYSTLVRLLPTTPAVACSYDLTKLRTMARGREEFVHKIVRSFLHNMPGSLAALTAAADAGNWAEAAKIVHHIKPSLESLGVRAVTAAVQQLEEARPADYGHLPAAVAQLVAQVQCALASLPCELVG</sequence>
<dbReference type="InterPro" id="IPR003594">
    <property type="entry name" value="HATPase_dom"/>
</dbReference>
<dbReference type="Pfam" id="PF00072">
    <property type="entry name" value="Response_reg"/>
    <property type="match status" value="1"/>
</dbReference>
<feature type="modified residue" description="4-aspartylphosphate" evidence="15">
    <location>
        <position position="708"/>
    </location>
</feature>
<keyword evidence="10" id="KW-0067">ATP-binding</keyword>
<feature type="domain" description="PAS" evidence="18">
    <location>
        <begin position="144"/>
        <end position="177"/>
    </location>
</feature>
<evidence type="ECO:0000256" key="2">
    <source>
        <dbReference type="ARBA" id="ARBA00004651"/>
    </source>
</evidence>
<gene>
    <name evidence="20" type="ORF">GO988_01765</name>
</gene>
<dbReference type="PANTHER" id="PTHR45339:SF1">
    <property type="entry name" value="HYBRID SIGNAL TRANSDUCTION HISTIDINE KINASE J"/>
    <property type="match status" value="1"/>
</dbReference>
<dbReference type="Pfam" id="PF00512">
    <property type="entry name" value="HisKA"/>
    <property type="match status" value="1"/>
</dbReference>
<dbReference type="SMART" id="SM00388">
    <property type="entry name" value="HisKA"/>
    <property type="match status" value="1"/>
</dbReference>
<evidence type="ECO:0000256" key="8">
    <source>
        <dbReference type="ARBA" id="ARBA00022741"/>
    </source>
</evidence>
<reference evidence="20 21" key="1">
    <citation type="submission" date="2019-12" db="EMBL/GenBank/DDBJ databases">
        <title>Hymenobacter sp. HMF4947 Genome sequencing and assembly.</title>
        <authorList>
            <person name="Kang H."/>
            <person name="Cha I."/>
            <person name="Kim H."/>
            <person name="Joh K."/>
        </authorList>
    </citation>
    <scope>NUCLEOTIDE SEQUENCE [LARGE SCALE GENOMIC DNA]</scope>
    <source>
        <strain evidence="20 21">HMF4947</strain>
    </source>
</reference>
<evidence type="ECO:0000256" key="7">
    <source>
        <dbReference type="ARBA" id="ARBA00022692"/>
    </source>
</evidence>
<keyword evidence="12" id="KW-0902">Two-component regulatory system</keyword>
<dbReference type="PROSITE" id="PS50894">
    <property type="entry name" value="HPT"/>
    <property type="match status" value="1"/>
</dbReference>
<dbReference type="CDD" id="cd00130">
    <property type="entry name" value="PAS"/>
    <property type="match status" value="1"/>
</dbReference>
<evidence type="ECO:0000259" key="19">
    <source>
        <dbReference type="PROSITE" id="PS50894"/>
    </source>
</evidence>
<feature type="domain" description="HPt" evidence="19">
    <location>
        <begin position="799"/>
        <end position="894"/>
    </location>
</feature>
<dbReference type="Gene3D" id="1.10.287.130">
    <property type="match status" value="1"/>
</dbReference>
<dbReference type="InterPro" id="IPR001789">
    <property type="entry name" value="Sig_transdc_resp-reg_receiver"/>
</dbReference>
<dbReference type="Gene3D" id="1.20.120.160">
    <property type="entry name" value="HPT domain"/>
    <property type="match status" value="1"/>
</dbReference>
<dbReference type="SUPFAM" id="SSF55874">
    <property type="entry name" value="ATPase domain of HSP90 chaperone/DNA topoisomerase II/histidine kinase"/>
    <property type="match status" value="1"/>
</dbReference>
<dbReference type="SMART" id="SM00448">
    <property type="entry name" value="REC"/>
    <property type="match status" value="1"/>
</dbReference>
<dbReference type="FunFam" id="3.30.565.10:FF:000010">
    <property type="entry name" value="Sensor histidine kinase RcsC"/>
    <property type="match status" value="1"/>
</dbReference>
<keyword evidence="8" id="KW-0547">Nucleotide-binding</keyword>
<evidence type="ECO:0000256" key="15">
    <source>
        <dbReference type="PROSITE-ProRule" id="PRU00169"/>
    </source>
</evidence>
<comment type="catalytic activity">
    <reaction evidence="1">
        <text>ATP + protein L-histidine = ADP + protein N-phospho-L-histidine.</text>
        <dbReference type="EC" id="2.7.13.3"/>
    </reaction>
</comment>
<comment type="caution">
    <text evidence="20">The sequence shown here is derived from an EMBL/GenBank/DDBJ whole genome shotgun (WGS) entry which is preliminary data.</text>
</comment>
<dbReference type="PROSITE" id="PS50110">
    <property type="entry name" value="RESPONSE_REGULATORY"/>
    <property type="match status" value="1"/>
</dbReference>
<feature type="domain" description="Response regulatory" evidence="17">
    <location>
        <begin position="658"/>
        <end position="777"/>
    </location>
</feature>
<feature type="modified residue" description="Phosphohistidine" evidence="14">
    <location>
        <position position="838"/>
    </location>
</feature>
<dbReference type="SUPFAM" id="SSF55785">
    <property type="entry name" value="PYP-like sensor domain (PAS domain)"/>
    <property type="match status" value="2"/>
</dbReference>
<evidence type="ECO:0000256" key="12">
    <source>
        <dbReference type="ARBA" id="ARBA00023012"/>
    </source>
</evidence>
<dbReference type="CDD" id="cd17546">
    <property type="entry name" value="REC_hyHK_CKI1_RcsC-like"/>
    <property type="match status" value="1"/>
</dbReference>
<evidence type="ECO:0000256" key="3">
    <source>
        <dbReference type="ARBA" id="ARBA00012438"/>
    </source>
</evidence>
<dbReference type="EMBL" id="WQKZ01000001">
    <property type="protein sequence ID" value="MVN75046.1"/>
    <property type="molecule type" value="Genomic_DNA"/>
</dbReference>
<dbReference type="InterPro" id="IPR008207">
    <property type="entry name" value="Sig_transdc_His_kin_Hpt_dom"/>
</dbReference>
<evidence type="ECO:0000259" key="18">
    <source>
        <dbReference type="PROSITE" id="PS50112"/>
    </source>
</evidence>
<name>A0A7K1T9G0_9BACT</name>
<dbReference type="InterPro" id="IPR004358">
    <property type="entry name" value="Sig_transdc_His_kin-like_C"/>
</dbReference>
<dbReference type="Pfam" id="PF08448">
    <property type="entry name" value="PAS_4"/>
    <property type="match status" value="1"/>
</dbReference>
<dbReference type="FunFam" id="1.10.287.130:FF:000004">
    <property type="entry name" value="Ethylene receptor 1"/>
    <property type="match status" value="1"/>
</dbReference>
<keyword evidence="7" id="KW-0812">Transmembrane</keyword>
<evidence type="ECO:0000259" key="16">
    <source>
        <dbReference type="PROSITE" id="PS50109"/>
    </source>
</evidence>
<dbReference type="AlphaFoldDB" id="A0A7K1T9G0"/>
<dbReference type="SUPFAM" id="SSF47384">
    <property type="entry name" value="Homodimeric domain of signal transducing histidine kinase"/>
    <property type="match status" value="1"/>
</dbReference>
<dbReference type="Pfam" id="PF01627">
    <property type="entry name" value="Hpt"/>
    <property type="match status" value="1"/>
</dbReference>
<accession>A0A7K1T9G0</accession>
<dbReference type="InterPro" id="IPR036641">
    <property type="entry name" value="HPT_dom_sf"/>
</dbReference>
<evidence type="ECO:0000313" key="21">
    <source>
        <dbReference type="Proteomes" id="UP000441336"/>
    </source>
</evidence>
<comment type="subcellular location">
    <subcellularLocation>
        <location evidence="2">Cell membrane</location>
        <topology evidence="2">Multi-pass membrane protein</topology>
    </subcellularLocation>
</comment>
<evidence type="ECO:0000259" key="17">
    <source>
        <dbReference type="PROSITE" id="PS50110"/>
    </source>
</evidence>
<dbReference type="RefSeq" id="WP_157561814.1">
    <property type="nucleotide sequence ID" value="NZ_WQKZ01000001.1"/>
</dbReference>
<evidence type="ECO:0000256" key="9">
    <source>
        <dbReference type="ARBA" id="ARBA00022777"/>
    </source>
</evidence>
<dbReference type="InterPro" id="IPR036097">
    <property type="entry name" value="HisK_dim/P_sf"/>
</dbReference>
<evidence type="ECO:0000256" key="6">
    <source>
        <dbReference type="ARBA" id="ARBA00022679"/>
    </source>
</evidence>
<dbReference type="InterPro" id="IPR035965">
    <property type="entry name" value="PAS-like_dom_sf"/>
</dbReference>
<keyword evidence="21" id="KW-1185">Reference proteome</keyword>
<dbReference type="NCBIfam" id="TIGR00229">
    <property type="entry name" value="sensory_box"/>
    <property type="match status" value="1"/>
</dbReference>
<feature type="domain" description="Histidine kinase" evidence="16">
    <location>
        <begin position="411"/>
        <end position="635"/>
    </location>
</feature>
<dbReference type="Gene3D" id="3.30.565.10">
    <property type="entry name" value="Histidine kinase-like ATPase, C-terminal domain"/>
    <property type="match status" value="1"/>
</dbReference>
<evidence type="ECO:0000256" key="10">
    <source>
        <dbReference type="ARBA" id="ARBA00022840"/>
    </source>
</evidence>
<dbReference type="PRINTS" id="PR00344">
    <property type="entry name" value="BCTRLSENSOR"/>
</dbReference>
<dbReference type="CDD" id="cd16922">
    <property type="entry name" value="HATPase_EvgS-ArcB-TorS-like"/>
    <property type="match status" value="1"/>
</dbReference>
<dbReference type="SMART" id="SM00387">
    <property type="entry name" value="HATPase_c"/>
    <property type="match status" value="1"/>
</dbReference>
<dbReference type="GO" id="GO:0005524">
    <property type="term" value="F:ATP binding"/>
    <property type="evidence" value="ECO:0007669"/>
    <property type="project" value="UniProtKB-KW"/>
</dbReference>
<dbReference type="InterPro" id="IPR036890">
    <property type="entry name" value="HATPase_C_sf"/>
</dbReference>
<dbReference type="CDD" id="cd00082">
    <property type="entry name" value="HisKA"/>
    <property type="match status" value="1"/>
</dbReference>
<feature type="domain" description="PAS" evidence="18">
    <location>
        <begin position="270"/>
        <end position="340"/>
    </location>
</feature>
<evidence type="ECO:0000256" key="13">
    <source>
        <dbReference type="ARBA" id="ARBA00023136"/>
    </source>
</evidence>